<dbReference type="InterPro" id="IPR036834">
    <property type="entry name" value="Bcl-2-like_sf"/>
</dbReference>
<dbReference type="PANTHER" id="PTHR14965">
    <property type="entry name" value="SI:CH73-248E21.1"/>
    <property type="match status" value="1"/>
</dbReference>
<feature type="compositionally biased region" description="Basic and acidic residues" evidence="3">
    <location>
        <begin position="221"/>
        <end position="233"/>
    </location>
</feature>
<dbReference type="AlphaFoldDB" id="A0A8C5MQK4"/>
<dbReference type="PANTHER" id="PTHR14965:SF2">
    <property type="entry name" value="BCL-2-LIKE PROTEIN 12"/>
    <property type="match status" value="1"/>
</dbReference>
<evidence type="ECO:0000256" key="3">
    <source>
        <dbReference type="SAM" id="MobiDB-lite"/>
    </source>
</evidence>
<dbReference type="GO" id="GO:2001236">
    <property type="term" value="P:regulation of extrinsic apoptotic signaling pathway"/>
    <property type="evidence" value="ECO:0007669"/>
    <property type="project" value="TreeGrafter"/>
</dbReference>
<dbReference type="InterPro" id="IPR031362">
    <property type="entry name" value="BNIP5"/>
</dbReference>
<dbReference type="Pfam" id="PF15661">
    <property type="entry name" value="CF222"/>
    <property type="match status" value="1"/>
</dbReference>
<organism evidence="4 5">
    <name type="scientific">Leptobrachium leishanense</name>
    <name type="common">Leishan spiny toad</name>
    <dbReference type="NCBI Taxonomy" id="445787"/>
    <lineage>
        <taxon>Eukaryota</taxon>
        <taxon>Metazoa</taxon>
        <taxon>Chordata</taxon>
        <taxon>Craniata</taxon>
        <taxon>Vertebrata</taxon>
        <taxon>Euteleostomi</taxon>
        <taxon>Amphibia</taxon>
        <taxon>Batrachia</taxon>
        <taxon>Anura</taxon>
        <taxon>Pelobatoidea</taxon>
        <taxon>Megophryidae</taxon>
        <taxon>Leptobrachium</taxon>
    </lineage>
</organism>
<evidence type="ECO:0000313" key="4">
    <source>
        <dbReference type="Ensembl" id="ENSLLEP00000016732.1"/>
    </source>
</evidence>
<accession>A0A8C5MQK4</accession>
<feature type="compositionally biased region" description="Basic and acidic residues" evidence="3">
    <location>
        <begin position="193"/>
        <end position="208"/>
    </location>
</feature>
<dbReference type="Gene3D" id="1.10.437.10">
    <property type="entry name" value="Blc2-like"/>
    <property type="match status" value="1"/>
</dbReference>
<evidence type="ECO:0000256" key="2">
    <source>
        <dbReference type="ARBA" id="ARBA00022703"/>
    </source>
</evidence>
<dbReference type="Proteomes" id="UP000694569">
    <property type="component" value="Unplaced"/>
</dbReference>
<evidence type="ECO:0008006" key="6">
    <source>
        <dbReference type="Google" id="ProtNLM"/>
    </source>
</evidence>
<keyword evidence="1" id="KW-0597">Phosphoprotein</keyword>
<reference evidence="4" key="2">
    <citation type="submission" date="2025-09" db="UniProtKB">
        <authorList>
            <consortium name="Ensembl"/>
        </authorList>
    </citation>
    <scope>IDENTIFICATION</scope>
</reference>
<dbReference type="Ensembl" id="ENSLLET00000017367.1">
    <property type="protein sequence ID" value="ENSLLEP00000016732.1"/>
    <property type="gene ID" value="ENSLLEG00000010651.1"/>
</dbReference>
<feature type="compositionally biased region" description="Acidic residues" evidence="3">
    <location>
        <begin position="306"/>
        <end position="315"/>
    </location>
</feature>
<name>A0A8C5MQK4_9ANUR</name>
<evidence type="ECO:0000313" key="5">
    <source>
        <dbReference type="Proteomes" id="UP000694569"/>
    </source>
</evidence>
<protein>
    <recommendedName>
        <fullName evidence="6">Bcl-2-like protein 12</fullName>
    </recommendedName>
</protein>
<dbReference type="GO" id="GO:0006915">
    <property type="term" value="P:apoptotic process"/>
    <property type="evidence" value="ECO:0007669"/>
    <property type="project" value="UniProtKB-KW"/>
</dbReference>
<keyword evidence="5" id="KW-1185">Reference proteome</keyword>
<reference evidence="4" key="1">
    <citation type="submission" date="2025-08" db="UniProtKB">
        <authorList>
            <consortium name="Ensembl"/>
        </authorList>
    </citation>
    <scope>IDENTIFICATION</scope>
</reference>
<dbReference type="GeneTree" id="ENSGT00940000154318"/>
<proteinExistence type="predicted"/>
<sequence>MRSKLSRSPDKVYITAPLFVLVSPCESSGGDRTRGERTPSASTSPGSVCDILRHRGHAVRNGSGEEGTERALDFCFLQLSDYADLAFGFSFFVDTENFPSALQKYGFYKVPRLDCGMDAVARDPSDASSPIKVKEETKHVLEAFLKRSLKQQNEGSHVGHVGRAYHDPKKFVHRSYVDDKEGSLKKNKSEKKKSKDSIKENDEPRHDVASGAEHNGTWNSLHEKINSVEEKKHGFQTGFKKLLRRPSQPKDKQSGKTKSGSVHSKSRDSLENVLAQPKKENQRSDSLKRQKLPNPLIACAAAGSVDESEETDGAEATDKPSSQPKSGRGFQFKNILKKKPSKTAKASTESRPVRPDSLPLVSPYGTDAPHHPDEAEIYDLAARKLDNLVRHQKLKSPVATVDILKAKESLKPTTPENNNVAEVESSSVEGKEELIHKLVALLQEQAVIINEKINKEPFLRNALSRMSYSSFSRLAELFTSQAEVEDSDVGAGVSPELTKIALTMELTRKVAGINSHAVHTLMGYSMQYMDMFVPWLQQQGGWEGIVFQVDGTDNQID</sequence>
<feature type="compositionally biased region" description="Basic and acidic residues" evidence="3">
    <location>
        <begin position="277"/>
        <end position="288"/>
    </location>
</feature>
<dbReference type="OrthoDB" id="9948760at2759"/>
<evidence type="ECO:0000256" key="1">
    <source>
        <dbReference type="ARBA" id="ARBA00022553"/>
    </source>
</evidence>
<dbReference type="SUPFAM" id="SSF56854">
    <property type="entry name" value="Bcl-2 inhibitors of programmed cell death"/>
    <property type="match status" value="1"/>
</dbReference>
<feature type="region of interest" description="Disordered" evidence="3">
    <location>
        <begin position="27"/>
        <end position="47"/>
    </location>
</feature>
<keyword evidence="2" id="KW-0053">Apoptosis</keyword>
<feature type="region of interest" description="Disordered" evidence="3">
    <location>
        <begin position="176"/>
        <end position="370"/>
    </location>
</feature>